<dbReference type="InterPro" id="IPR023696">
    <property type="entry name" value="Ureohydrolase_dom_sf"/>
</dbReference>
<organism evidence="2">
    <name type="scientific">marine sediment metagenome</name>
    <dbReference type="NCBI Taxonomy" id="412755"/>
    <lineage>
        <taxon>unclassified sequences</taxon>
        <taxon>metagenomes</taxon>
        <taxon>ecological metagenomes</taxon>
    </lineage>
</organism>
<dbReference type="InterPro" id="IPR037138">
    <property type="entry name" value="His_deacetylse_dom_sf"/>
</dbReference>
<dbReference type="GO" id="GO:0040029">
    <property type="term" value="P:epigenetic regulation of gene expression"/>
    <property type="evidence" value="ECO:0007669"/>
    <property type="project" value="TreeGrafter"/>
</dbReference>
<comment type="caution">
    <text evidence="2">The sequence shown here is derived from an EMBL/GenBank/DDBJ whole genome shotgun (WGS) entry which is preliminary data.</text>
</comment>
<dbReference type="AlphaFoldDB" id="A0A0F9SHT6"/>
<dbReference type="InterPro" id="IPR000286">
    <property type="entry name" value="HDACs"/>
</dbReference>
<gene>
    <name evidence="2" type="ORF">LCGC14_0518080</name>
</gene>
<evidence type="ECO:0000259" key="1">
    <source>
        <dbReference type="Pfam" id="PF00850"/>
    </source>
</evidence>
<proteinExistence type="predicted"/>
<dbReference type="Pfam" id="PF00850">
    <property type="entry name" value="Hist_deacetyl"/>
    <property type="match status" value="1"/>
</dbReference>
<dbReference type="EMBL" id="LAZR01000644">
    <property type="protein sequence ID" value="KKN61832.1"/>
    <property type="molecule type" value="Genomic_DNA"/>
</dbReference>
<reference evidence="2" key="1">
    <citation type="journal article" date="2015" name="Nature">
        <title>Complex archaea that bridge the gap between prokaryotes and eukaryotes.</title>
        <authorList>
            <person name="Spang A."/>
            <person name="Saw J.H."/>
            <person name="Jorgensen S.L."/>
            <person name="Zaremba-Niedzwiedzka K."/>
            <person name="Martijn J."/>
            <person name="Lind A.E."/>
            <person name="van Eijk R."/>
            <person name="Schleper C."/>
            <person name="Guy L."/>
            <person name="Ettema T.J."/>
        </authorList>
    </citation>
    <scope>NUCLEOTIDE SEQUENCE</scope>
</reference>
<protein>
    <recommendedName>
        <fullName evidence="1">Histone deacetylase domain-containing protein</fullName>
    </recommendedName>
</protein>
<dbReference type="PANTHER" id="PTHR10625:SF10">
    <property type="entry name" value="HISTONE DEACETYLASE HDAC1"/>
    <property type="match status" value="1"/>
</dbReference>
<dbReference type="SUPFAM" id="SSF52768">
    <property type="entry name" value="Arginase/deacetylase"/>
    <property type="match status" value="1"/>
</dbReference>
<dbReference type="GO" id="GO:0004407">
    <property type="term" value="F:histone deacetylase activity"/>
    <property type="evidence" value="ECO:0007669"/>
    <property type="project" value="TreeGrafter"/>
</dbReference>
<dbReference type="PRINTS" id="PR01270">
    <property type="entry name" value="HDASUPER"/>
</dbReference>
<dbReference type="PANTHER" id="PTHR10625">
    <property type="entry name" value="HISTONE DEACETYLASE HDAC1-RELATED"/>
    <property type="match status" value="1"/>
</dbReference>
<dbReference type="InterPro" id="IPR023801">
    <property type="entry name" value="His_deacetylse_dom"/>
</dbReference>
<dbReference type="CDD" id="cd09992">
    <property type="entry name" value="HDAC_classII"/>
    <property type="match status" value="1"/>
</dbReference>
<feature type="domain" description="Histone deacetylase" evidence="1">
    <location>
        <begin position="32"/>
        <end position="322"/>
    </location>
</feature>
<evidence type="ECO:0000313" key="2">
    <source>
        <dbReference type="EMBL" id="KKN61832.1"/>
    </source>
</evidence>
<sequence>MEQESRIGIIIDEDFASKNVPPYPHPIFVSYESPLRIKSIISFLTNQNIFTNERIIKLEPITVEDSILNLAHTKYHIDTIRNFSNRGYGLLNDEIFITGDTFNLAKKAVGGAIQAITSVVKNDINQSIALIRPPGHHALQESASGLCIFNNIANSILYLRKKLGYHKKIAIVDIDAHLGDGILQYFYDDPNVLYFSVHEYDFVEGDIGFIDELGEGEGIGKNINFPIPLNISDADFFEFMDLLEPILNEFNPELIIIAAGFDLYFADPIGNGLLTSITYYKFTEKLLKLAENICEGRLAFILEGGYSLIGLPQCIYAVIKALLGEDYESPLFEQLDFPFESNRESIYKIKNSLRNLLIEYWSSFGGKKL</sequence>
<accession>A0A0F9SHT6</accession>
<dbReference type="Gene3D" id="3.40.800.20">
    <property type="entry name" value="Histone deacetylase domain"/>
    <property type="match status" value="1"/>
</dbReference>
<name>A0A0F9SHT6_9ZZZZ</name>